<keyword evidence="1" id="KW-1133">Transmembrane helix</keyword>
<comment type="caution">
    <text evidence="2">The sequence shown here is derived from an EMBL/GenBank/DDBJ whole genome shotgun (WGS) entry which is preliminary data.</text>
</comment>
<proteinExistence type="predicted"/>
<keyword evidence="3" id="KW-1185">Reference proteome</keyword>
<keyword evidence="1" id="KW-0472">Membrane</keyword>
<evidence type="ECO:0000313" key="3">
    <source>
        <dbReference type="Proteomes" id="UP000551616"/>
    </source>
</evidence>
<name>A0A7V8V2E3_9BACT</name>
<dbReference type="EMBL" id="JABRWO010000002">
    <property type="protein sequence ID" value="MBA2113668.1"/>
    <property type="molecule type" value="Genomic_DNA"/>
</dbReference>
<evidence type="ECO:0000313" key="2">
    <source>
        <dbReference type="EMBL" id="MBA2113668.1"/>
    </source>
</evidence>
<protein>
    <submittedName>
        <fullName evidence="2">Uncharacterized protein</fullName>
    </submittedName>
</protein>
<accession>A0A7V8V2E3</accession>
<sequence length="229" mass="26148">MSSVDRWSYVMWAVLLVAILVFSFANAGDDFKEWISMTGYETATVVTSICSVFATLVAAFVAWYGPKMSVKLAHQMMESDNDKREVAKLIREITHDLDVFRMAVNDSGLYIASSDRWHRVLIHLSPLDSDYETERETAIQQRDREGMLAEKATTKALDYQAKLKSRQISVRLLFPDEGTDCAKAIENVINLDRNLSSTDPRDLLNFSKKYTDAISKVHDEMEKLYETLK</sequence>
<dbReference type="Proteomes" id="UP000551616">
    <property type="component" value="Unassembled WGS sequence"/>
</dbReference>
<dbReference type="AlphaFoldDB" id="A0A7V8V2E3"/>
<feature type="transmembrane region" description="Helical" evidence="1">
    <location>
        <begin position="43"/>
        <end position="64"/>
    </location>
</feature>
<keyword evidence="1" id="KW-0812">Transmembrane</keyword>
<gene>
    <name evidence="2" type="ORF">HOV93_08180</name>
</gene>
<organism evidence="2 3">
    <name type="scientific">Bremerella alba</name>
    <dbReference type="NCBI Taxonomy" id="980252"/>
    <lineage>
        <taxon>Bacteria</taxon>
        <taxon>Pseudomonadati</taxon>
        <taxon>Planctomycetota</taxon>
        <taxon>Planctomycetia</taxon>
        <taxon>Pirellulales</taxon>
        <taxon>Pirellulaceae</taxon>
        <taxon>Bremerella</taxon>
    </lineage>
</organism>
<evidence type="ECO:0000256" key="1">
    <source>
        <dbReference type="SAM" id="Phobius"/>
    </source>
</evidence>
<reference evidence="2 3" key="1">
    <citation type="submission" date="2020-05" db="EMBL/GenBank/DDBJ databases">
        <title>Bremerella alba sp. nov., a novel planctomycete isolated from the surface of the macroalga Fucus spiralis.</title>
        <authorList>
            <person name="Godinho O."/>
            <person name="Botelho R."/>
            <person name="Albuquerque L."/>
            <person name="Wiegand S."/>
            <person name="Da Costa M.S."/>
            <person name="Lobo-Da-Cunha A."/>
            <person name="Jogler C."/>
            <person name="Lage O.M."/>
        </authorList>
    </citation>
    <scope>NUCLEOTIDE SEQUENCE [LARGE SCALE GENOMIC DNA]</scope>
    <source>
        <strain evidence="2 3">FF15</strain>
    </source>
</reference>